<keyword evidence="2" id="KW-0732">Signal</keyword>
<proteinExistence type="predicted"/>
<dbReference type="GO" id="GO:0020037">
    <property type="term" value="F:heme binding"/>
    <property type="evidence" value="ECO:0007669"/>
    <property type="project" value="InterPro"/>
</dbReference>
<feature type="chain" id="PRO_5042822962" description="Cytochrome P450" evidence="2">
    <location>
        <begin position="25"/>
        <end position="423"/>
    </location>
</feature>
<dbReference type="SUPFAM" id="SSF48264">
    <property type="entry name" value="Cytochrome P450"/>
    <property type="match status" value="2"/>
</dbReference>
<evidence type="ECO:0000256" key="2">
    <source>
        <dbReference type="SAM" id="SignalP"/>
    </source>
</evidence>
<dbReference type="InterPro" id="IPR036396">
    <property type="entry name" value="Cyt_P450_sf"/>
</dbReference>
<accession>A0AAN6MLJ5</accession>
<dbReference type="GO" id="GO:0016705">
    <property type="term" value="F:oxidoreductase activity, acting on paired donors, with incorporation or reduction of molecular oxygen"/>
    <property type="evidence" value="ECO:0007669"/>
    <property type="project" value="InterPro"/>
</dbReference>
<keyword evidence="4" id="KW-1185">Reference proteome</keyword>
<comment type="caution">
    <text evidence="3">The sequence shown here is derived from an EMBL/GenBank/DDBJ whole genome shotgun (WGS) entry which is preliminary data.</text>
</comment>
<feature type="compositionally biased region" description="Gly residues" evidence="1">
    <location>
        <begin position="400"/>
        <end position="415"/>
    </location>
</feature>
<reference evidence="3" key="2">
    <citation type="submission" date="2023-05" db="EMBL/GenBank/DDBJ databases">
        <authorList>
            <consortium name="Lawrence Berkeley National Laboratory"/>
            <person name="Steindorff A."/>
            <person name="Hensen N."/>
            <person name="Bonometti L."/>
            <person name="Westerberg I."/>
            <person name="Brannstrom I.O."/>
            <person name="Guillou S."/>
            <person name="Cros-Aarteil S."/>
            <person name="Calhoun S."/>
            <person name="Haridas S."/>
            <person name="Kuo A."/>
            <person name="Mondo S."/>
            <person name="Pangilinan J."/>
            <person name="Riley R."/>
            <person name="Labutti K."/>
            <person name="Andreopoulos B."/>
            <person name="Lipzen A."/>
            <person name="Chen C."/>
            <person name="Yanf M."/>
            <person name="Daum C."/>
            <person name="Ng V."/>
            <person name="Clum A."/>
            <person name="Ohm R."/>
            <person name="Martin F."/>
            <person name="Silar P."/>
            <person name="Natvig D."/>
            <person name="Lalanne C."/>
            <person name="Gautier V."/>
            <person name="Ament-Velasquez S.L."/>
            <person name="Kruys A."/>
            <person name="Hutchinson M.I."/>
            <person name="Powell A.J."/>
            <person name="Barry K."/>
            <person name="Miller A.N."/>
            <person name="Grigoriev I.V."/>
            <person name="Debuchy R."/>
            <person name="Gladieux P."/>
            <person name="Thoren M.H."/>
            <person name="Johannesson H."/>
        </authorList>
    </citation>
    <scope>NUCLEOTIDE SEQUENCE</scope>
    <source>
        <strain evidence="3">CBS 103.79</strain>
    </source>
</reference>
<organism evidence="3 4">
    <name type="scientific">Staphylotrichum tortipilum</name>
    <dbReference type="NCBI Taxonomy" id="2831512"/>
    <lineage>
        <taxon>Eukaryota</taxon>
        <taxon>Fungi</taxon>
        <taxon>Dikarya</taxon>
        <taxon>Ascomycota</taxon>
        <taxon>Pezizomycotina</taxon>
        <taxon>Sordariomycetes</taxon>
        <taxon>Sordariomycetidae</taxon>
        <taxon>Sordariales</taxon>
        <taxon>Chaetomiaceae</taxon>
        <taxon>Staphylotrichum</taxon>
    </lineage>
</organism>
<gene>
    <name evidence="3" type="ORF">C8A05DRAFT_15807</name>
</gene>
<reference evidence="3" key="1">
    <citation type="journal article" date="2023" name="Mol. Phylogenet. Evol.">
        <title>Genome-scale phylogeny and comparative genomics of the fungal order Sordariales.</title>
        <authorList>
            <person name="Hensen N."/>
            <person name="Bonometti L."/>
            <person name="Westerberg I."/>
            <person name="Brannstrom I.O."/>
            <person name="Guillou S."/>
            <person name="Cros-Aarteil S."/>
            <person name="Calhoun S."/>
            <person name="Haridas S."/>
            <person name="Kuo A."/>
            <person name="Mondo S."/>
            <person name="Pangilinan J."/>
            <person name="Riley R."/>
            <person name="LaButti K."/>
            <person name="Andreopoulos B."/>
            <person name="Lipzen A."/>
            <person name="Chen C."/>
            <person name="Yan M."/>
            <person name="Daum C."/>
            <person name="Ng V."/>
            <person name="Clum A."/>
            <person name="Steindorff A."/>
            <person name="Ohm R.A."/>
            <person name="Martin F."/>
            <person name="Silar P."/>
            <person name="Natvig D.O."/>
            <person name="Lalanne C."/>
            <person name="Gautier V."/>
            <person name="Ament-Velasquez S.L."/>
            <person name="Kruys A."/>
            <person name="Hutchinson M.I."/>
            <person name="Powell A.J."/>
            <person name="Barry K."/>
            <person name="Miller A.N."/>
            <person name="Grigoriev I.V."/>
            <person name="Debuchy R."/>
            <person name="Gladieux P."/>
            <person name="Hiltunen Thoren M."/>
            <person name="Johannesson H."/>
        </authorList>
    </citation>
    <scope>NUCLEOTIDE SEQUENCE</scope>
    <source>
        <strain evidence="3">CBS 103.79</strain>
    </source>
</reference>
<dbReference type="EMBL" id="MU855533">
    <property type="protein sequence ID" value="KAK3902093.1"/>
    <property type="molecule type" value="Genomic_DNA"/>
</dbReference>
<name>A0AAN6MLJ5_9PEZI</name>
<dbReference type="Gene3D" id="1.10.630.10">
    <property type="entry name" value="Cytochrome P450"/>
    <property type="match status" value="1"/>
</dbReference>
<sequence>MLASLVPFCLVVAILLHKWRRWKAQGWVKQQRDIARFRFAANPDLPTRLHLRASENRRLKAAFGIDNSLTTETPENHEAFLKMAIHVLNRGTRSWEELYNIAESFLQGEFYLATQDRQSIIPLAESVRCMVLAVVLFDSFGVDPEAVERSDLVTITEEINNQWLKSKCDPDAVAPSDLLNSTIASLNLASPTMRTMTPVEALGLLMPQYETLWRVVLLTFVTAYHHQPAAYPDTVERAASVPSCLGDPSREAEALKLAQEGLRLYPSNKHLYRAAAVGPQSPTLAADISALHRHPAIWNPPPSPPTTHSTPALTTVTPSNPPDTTCNALTFHPPRFTTLTPLQRRAYIPFSLGWHKCPAASNKFGERMVVVLVVALGRMLGPERGRVLFGEDNEHDNDRGGGGGGGGGGWGGRGGGRAEDGAG</sequence>
<feature type="signal peptide" evidence="2">
    <location>
        <begin position="1"/>
        <end position="24"/>
    </location>
</feature>
<protein>
    <recommendedName>
        <fullName evidence="5">Cytochrome P450</fullName>
    </recommendedName>
</protein>
<dbReference type="AlphaFoldDB" id="A0AAN6MLJ5"/>
<evidence type="ECO:0000313" key="4">
    <source>
        <dbReference type="Proteomes" id="UP001303889"/>
    </source>
</evidence>
<dbReference type="GO" id="GO:0005506">
    <property type="term" value="F:iron ion binding"/>
    <property type="evidence" value="ECO:0007669"/>
    <property type="project" value="InterPro"/>
</dbReference>
<evidence type="ECO:0000256" key="1">
    <source>
        <dbReference type="SAM" id="MobiDB-lite"/>
    </source>
</evidence>
<evidence type="ECO:0008006" key="5">
    <source>
        <dbReference type="Google" id="ProtNLM"/>
    </source>
</evidence>
<dbReference type="Proteomes" id="UP001303889">
    <property type="component" value="Unassembled WGS sequence"/>
</dbReference>
<feature type="region of interest" description="Disordered" evidence="1">
    <location>
        <begin position="389"/>
        <end position="423"/>
    </location>
</feature>
<evidence type="ECO:0000313" key="3">
    <source>
        <dbReference type="EMBL" id="KAK3902093.1"/>
    </source>
</evidence>
<dbReference type="GO" id="GO:0004497">
    <property type="term" value="F:monooxygenase activity"/>
    <property type="evidence" value="ECO:0007669"/>
    <property type="project" value="InterPro"/>
</dbReference>